<dbReference type="Gene3D" id="3.30.420.10">
    <property type="entry name" value="Ribonuclease H-like superfamily/Ribonuclease H"/>
    <property type="match status" value="1"/>
</dbReference>
<protein>
    <submittedName>
        <fullName evidence="10">Exonuclease domain-containing protein</fullName>
    </submittedName>
</protein>
<dbReference type="GO" id="GO:0003676">
    <property type="term" value="F:nucleic acid binding"/>
    <property type="evidence" value="ECO:0007669"/>
    <property type="project" value="InterPro"/>
</dbReference>
<dbReference type="GO" id="GO:0046872">
    <property type="term" value="F:metal ion binding"/>
    <property type="evidence" value="ECO:0007669"/>
    <property type="project" value="UniProtKB-KW"/>
</dbReference>
<accession>A0A3P7ZFN5</accession>
<feature type="region of interest" description="Disordered" evidence="7">
    <location>
        <begin position="1"/>
        <end position="57"/>
    </location>
</feature>
<dbReference type="EMBL" id="UZAH01026172">
    <property type="protein sequence ID" value="VDO76653.1"/>
    <property type="molecule type" value="Genomic_DNA"/>
</dbReference>
<evidence type="ECO:0000256" key="3">
    <source>
        <dbReference type="ARBA" id="ARBA00022723"/>
    </source>
</evidence>
<dbReference type="WBParaSite" id="HPBE_0000851601-mRNA-1">
    <property type="protein sequence ID" value="HPBE_0000851601-mRNA-1"/>
    <property type="gene ID" value="HPBE_0000851601"/>
</dbReference>
<sequence length="560" mass="63356">MADSDEESFDEPVFKTSAADEEPETQPLDFEDDAEVAADDDRASPFIEQMPDTPPPPPHLLQEQPALPTTPSKIAQFASKMGMISTTEQGPSSAVRAIATNLSENRPSAMIMKRSAKLTLSPTKTIKRKRFGCDDAVSTFVFMDFETTGMIGGNNDNEYRLLESKLREPQDYSNTLTKLILETQRDEFPRITEMSFISVPREVFIRGQARMKEMSDKMMADKLQVRLVANVHTRQVNPQLDDKQWNAYETSRLSGKCSINLAREDLILKRTFAEEWPAVRAFLELCPKPACLVAHNGLSFDYRVLYGELTRCGFIEKDMGIPDGVVFVDTWLAIRELEEKHRTELQQATKMVDWKMRMDLAVHLPQQFPNDPKTPTRPPPTRSTHSEPAKLSGRRRLFGDELPGIDHPLLFLNTEEWSPAKRRRVRPEYFKRIDGGRWDFNRTVAQMNTKNKLTTIYETVLKAEYNAHFAQDDTEALIQFLLVWCVRSERPLMPVPLRVIDGILIASLVGELAEAKAFRAPGFAIGGDLTCLTEEIADVFFGALARQVADLGGELAILLN</sequence>
<keyword evidence="3" id="KW-0479">Metal-binding</keyword>
<evidence type="ECO:0000313" key="8">
    <source>
        <dbReference type="EMBL" id="VDO76653.1"/>
    </source>
</evidence>
<gene>
    <name evidence="8" type="ORF">HPBE_LOCUS8517</name>
</gene>
<dbReference type="PANTHER" id="PTHR13058:SF19">
    <property type="entry name" value="LD40940P"/>
    <property type="match status" value="1"/>
</dbReference>
<keyword evidence="2" id="KW-0540">Nuclease</keyword>
<dbReference type="OrthoDB" id="10250935at2759"/>
<keyword evidence="4" id="KW-0378">Hydrolase</keyword>
<name>A0A183FMB5_HELPZ</name>
<keyword evidence="6" id="KW-0460">Magnesium</keyword>
<feature type="region of interest" description="Disordered" evidence="7">
    <location>
        <begin position="365"/>
        <end position="392"/>
    </location>
</feature>
<dbReference type="InterPro" id="IPR040393">
    <property type="entry name" value="TREX1/2"/>
</dbReference>
<evidence type="ECO:0000256" key="5">
    <source>
        <dbReference type="ARBA" id="ARBA00022839"/>
    </source>
</evidence>
<feature type="compositionally biased region" description="Acidic residues" evidence="7">
    <location>
        <begin position="19"/>
        <end position="38"/>
    </location>
</feature>
<dbReference type="Proteomes" id="UP000050761">
    <property type="component" value="Unassembled WGS sequence"/>
</dbReference>
<proteinExistence type="predicted"/>
<reference evidence="8 9" key="1">
    <citation type="submission" date="2018-11" db="EMBL/GenBank/DDBJ databases">
        <authorList>
            <consortium name="Pathogen Informatics"/>
        </authorList>
    </citation>
    <scope>NUCLEOTIDE SEQUENCE [LARGE SCALE GENOMIC DNA]</scope>
</reference>
<evidence type="ECO:0000256" key="2">
    <source>
        <dbReference type="ARBA" id="ARBA00022722"/>
    </source>
</evidence>
<dbReference type="AlphaFoldDB" id="A0A183FMB5"/>
<evidence type="ECO:0000256" key="1">
    <source>
        <dbReference type="ARBA" id="ARBA00001946"/>
    </source>
</evidence>
<dbReference type="PANTHER" id="PTHR13058">
    <property type="entry name" value="THREE PRIME REPAIR EXONUCLEASE 1, 2"/>
    <property type="match status" value="1"/>
</dbReference>
<evidence type="ECO:0000313" key="9">
    <source>
        <dbReference type="Proteomes" id="UP000050761"/>
    </source>
</evidence>
<dbReference type="GO" id="GO:0005737">
    <property type="term" value="C:cytoplasm"/>
    <property type="evidence" value="ECO:0007669"/>
    <property type="project" value="TreeGrafter"/>
</dbReference>
<keyword evidence="5" id="KW-0269">Exonuclease</keyword>
<dbReference type="InterPro" id="IPR036397">
    <property type="entry name" value="RNaseH_sf"/>
</dbReference>
<evidence type="ECO:0000313" key="10">
    <source>
        <dbReference type="WBParaSite" id="HPBE_0000851601-mRNA-1"/>
    </source>
</evidence>
<dbReference type="GO" id="GO:0008296">
    <property type="term" value="F:3'-5'-DNA exonuclease activity"/>
    <property type="evidence" value="ECO:0007669"/>
    <property type="project" value="TreeGrafter"/>
</dbReference>
<evidence type="ECO:0000256" key="4">
    <source>
        <dbReference type="ARBA" id="ARBA00022801"/>
    </source>
</evidence>
<comment type="cofactor">
    <cofactor evidence="1">
        <name>Mg(2+)</name>
        <dbReference type="ChEBI" id="CHEBI:18420"/>
    </cofactor>
</comment>
<keyword evidence="9" id="KW-1185">Reference proteome</keyword>
<dbReference type="GO" id="GO:0006308">
    <property type="term" value="P:DNA catabolic process"/>
    <property type="evidence" value="ECO:0007669"/>
    <property type="project" value="TreeGrafter"/>
</dbReference>
<feature type="compositionally biased region" description="Acidic residues" evidence="7">
    <location>
        <begin position="1"/>
        <end position="10"/>
    </location>
</feature>
<evidence type="ECO:0000256" key="7">
    <source>
        <dbReference type="SAM" id="MobiDB-lite"/>
    </source>
</evidence>
<organism evidence="9 10">
    <name type="scientific">Heligmosomoides polygyrus</name>
    <name type="common">Parasitic roundworm</name>
    <dbReference type="NCBI Taxonomy" id="6339"/>
    <lineage>
        <taxon>Eukaryota</taxon>
        <taxon>Metazoa</taxon>
        <taxon>Ecdysozoa</taxon>
        <taxon>Nematoda</taxon>
        <taxon>Chromadorea</taxon>
        <taxon>Rhabditida</taxon>
        <taxon>Rhabditina</taxon>
        <taxon>Rhabditomorpha</taxon>
        <taxon>Strongyloidea</taxon>
        <taxon>Heligmosomidae</taxon>
        <taxon>Heligmosomoides</taxon>
    </lineage>
</organism>
<accession>A0A183FMB5</accession>
<reference evidence="10" key="2">
    <citation type="submission" date="2019-09" db="UniProtKB">
        <authorList>
            <consortium name="WormBaseParasite"/>
        </authorList>
    </citation>
    <scope>IDENTIFICATION</scope>
</reference>
<dbReference type="InterPro" id="IPR012337">
    <property type="entry name" value="RNaseH-like_sf"/>
</dbReference>
<dbReference type="SUPFAM" id="SSF53098">
    <property type="entry name" value="Ribonuclease H-like"/>
    <property type="match status" value="1"/>
</dbReference>
<evidence type="ECO:0000256" key="6">
    <source>
        <dbReference type="ARBA" id="ARBA00022842"/>
    </source>
</evidence>